<evidence type="ECO:0000313" key="1">
    <source>
        <dbReference type="EMBL" id="PTA66365.1"/>
    </source>
</evidence>
<reference evidence="1 2" key="1">
    <citation type="submission" date="2018-03" db="EMBL/GenBank/DDBJ databases">
        <title>Draft genome of Deinococcus sp. OD32.</title>
        <authorList>
            <person name="Wang X.-P."/>
            <person name="Du Z.-J."/>
        </authorList>
    </citation>
    <scope>NUCLEOTIDE SEQUENCE [LARGE SCALE GENOMIC DNA]</scope>
    <source>
        <strain evidence="1 2">OD32</strain>
    </source>
</reference>
<dbReference type="RefSeq" id="WP_107139563.1">
    <property type="nucleotide sequence ID" value="NZ_PYSV01000037.1"/>
</dbReference>
<accession>A0A2T3W395</accession>
<keyword evidence="2" id="KW-1185">Reference proteome</keyword>
<dbReference type="Proteomes" id="UP000240317">
    <property type="component" value="Unassembled WGS sequence"/>
</dbReference>
<sequence length="69" mass="7494">MTDRAPAPALTPSQELAQKVTHVFQEQTLIRPADQQRLHTGLTGGTLSAEDWIALAENALAAEQSGERR</sequence>
<evidence type="ECO:0008006" key="3">
    <source>
        <dbReference type="Google" id="ProtNLM"/>
    </source>
</evidence>
<evidence type="ECO:0000313" key="2">
    <source>
        <dbReference type="Proteomes" id="UP000240317"/>
    </source>
</evidence>
<dbReference type="AlphaFoldDB" id="A0A2T3W395"/>
<name>A0A2T3W395_9DEIO</name>
<dbReference type="OrthoDB" id="9861581at2"/>
<protein>
    <recommendedName>
        <fullName evidence="3">Antitoxin VbhA domain-containing protein</fullName>
    </recommendedName>
</protein>
<dbReference type="EMBL" id="PYSV01000037">
    <property type="protein sequence ID" value="PTA66365.1"/>
    <property type="molecule type" value="Genomic_DNA"/>
</dbReference>
<gene>
    <name evidence="1" type="ORF">C8263_18310</name>
</gene>
<proteinExistence type="predicted"/>
<organism evidence="1 2">
    <name type="scientific">Deinococcus arcticus</name>
    <dbReference type="NCBI Taxonomy" id="2136176"/>
    <lineage>
        <taxon>Bacteria</taxon>
        <taxon>Thermotogati</taxon>
        <taxon>Deinococcota</taxon>
        <taxon>Deinococci</taxon>
        <taxon>Deinococcales</taxon>
        <taxon>Deinococcaceae</taxon>
        <taxon>Deinococcus</taxon>
    </lineage>
</organism>
<comment type="caution">
    <text evidence="1">The sequence shown here is derived from an EMBL/GenBank/DDBJ whole genome shotgun (WGS) entry which is preliminary data.</text>
</comment>